<sequence>MWRKSPKQAAGAPKDTLDIETLLQCPMGHKSAAEPDLETGFNSSAQSPQDQGEHQRPQLSHLPQVEGEDLALATKCDITQLMQEIKQMYDTNLNLARLEMQAVTTRVQATEEDIMDLRQEVHSMGDALRNLQSANIAVPNKLDTIDDRSRQKKKQNPGDPQNYWFDQTTTLPKKTYGCAPSTHKSKGWNLMDNSGLTRHPLQPLRTS</sequence>
<accession>A0AAD1TFM9</accession>
<proteinExistence type="predicted"/>
<protein>
    <submittedName>
        <fullName evidence="3">Uncharacterized protein</fullName>
    </submittedName>
</protein>
<feature type="region of interest" description="Disordered" evidence="2">
    <location>
        <begin position="146"/>
        <end position="207"/>
    </location>
</feature>
<dbReference type="Proteomes" id="UP001295444">
    <property type="component" value="Chromosome 11"/>
</dbReference>
<name>A0AAD1TFM9_PELCU</name>
<evidence type="ECO:0000256" key="2">
    <source>
        <dbReference type="SAM" id="MobiDB-lite"/>
    </source>
</evidence>
<dbReference type="EMBL" id="OW240922">
    <property type="protein sequence ID" value="CAH2322479.1"/>
    <property type="molecule type" value="Genomic_DNA"/>
</dbReference>
<organism evidence="3 4">
    <name type="scientific">Pelobates cultripes</name>
    <name type="common">Western spadefoot toad</name>
    <dbReference type="NCBI Taxonomy" id="61616"/>
    <lineage>
        <taxon>Eukaryota</taxon>
        <taxon>Metazoa</taxon>
        <taxon>Chordata</taxon>
        <taxon>Craniata</taxon>
        <taxon>Vertebrata</taxon>
        <taxon>Euteleostomi</taxon>
        <taxon>Amphibia</taxon>
        <taxon>Batrachia</taxon>
        <taxon>Anura</taxon>
        <taxon>Pelobatoidea</taxon>
        <taxon>Pelobatidae</taxon>
        <taxon>Pelobates</taxon>
    </lineage>
</organism>
<feature type="region of interest" description="Disordered" evidence="2">
    <location>
        <begin position="25"/>
        <end position="58"/>
    </location>
</feature>
<reference evidence="3" key="1">
    <citation type="submission" date="2022-03" db="EMBL/GenBank/DDBJ databases">
        <authorList>
            <person name="Alioto T."/>
            <person name="Alioto T."/>
            <person name="Gomez Garrido J."/>
        </authorList>
    </citation>
    <scope>NUCLEOTIDE SEQUENCE</scope>
</reference>
<feature type="coiled-coil region" evidence="1">
    <location>
        <begin position="93"/>
        <end position="120"/>
    </location>
</feature>
<feature type="compositionally biased region" description="Polar residues" evidence="2">
    <location>
        <begin position="40"/>
        <end position="50"/>
    </location>
</feature>
<dbReference type="AlphaFoldDB" id="A0AAD1TFM9"/>
<keyword evidence="4" id="KW-1185">Reference proteome</keyword>
<keyword evidence="1" id="KW-0175">Coiled coil</keyword>
<evidence type="ECO:0000256" key="1">
    <source>
        <dbReference type="SAM" id="Coils"/>
    </source>
</evidence>
<evidence type="ECO:0000313" key="4">
    <source>
        <dbReference type="Proteomes" id="UP001295444"/>
    </source>
</evidence>
<gene>
    <name evidence="3" type="ORF">PECUL_23A014631</name>
</gene>
<evidence type="ECO:0000313" key="3">
    <source>
        <dbReference type="EMBL" id="CAH2322479.1"/>
    </source>
</evidence>